<dbReference type="InterPro" id="IPR010977">
    <property type="entry name" value="Aromatic_deC"/>
</dbReference>
<dbReference type="Gene3D" id="3.40.640.10">
    <property type="entry name" value="Type I PLP-dependent aspartate aminotransferase-like (Major domain)"/>
    <property type="match status" value="1"/>
</dbReference>
<dbReference type="Proteomes" id="UP000183376">
    <property type="component" value="Chromosome I"/>
</dbReference>
<gene>
    <name evidence="8" type="ORF">SAMN04489726_3587</name>
</gene>
<organism evidence="8 9">
    <name type="scientific">Allokutzneria albata</name>
    <name type="common">Kibdelosporangium albatum</name>
    <dbReference type="NCBI Taxonomy" id="211114"/>
    <lineage>
        <taxon>Bacteria</taxon>
        <taxon>Bacillati</taxon>
        <taxon>Actinomycetota</taxon>
        <taxon>Actinomycetes</taxon>
        <taxon>Pseudonocardiales</taxon>
        <taxon>Pseudonocardiaceae</taxon>
        <taxon>Allokutzneria</taxon>
    </lineage>
</organism>
<comment type="similarity">
    <text evidence="2 7">Belongs to the group II decarboxylase family.</text>
</comment>
<keyword evidence="4 6" id="KW-0663">Pyridoxal phosphate</keyword>
<dbReference type="OrthoDB" id="3335676at2"/>
<dbReference type="GO" id="GO:0006520">
    <property type="term" value="P:amino acid metabolic process"/>
    <property type="evidence" value="ECO:0007669"/>
    <property type="project" value="InterPro"/>
</dbReference>
<dbReference type="InterPro" id="IPR015422">
    <property type="entry name" value="PyrdxlP-dep_Trfase_small"/>
</dbReference>
<dbReference type="SUPFAM" id="SSF53383">
    <property type="entry name" value="PLP-dependent transferases"/>
    <property type="match status" value="1"/>
</dbReference>
<reference evidence="8 9" key="1">
    <citation type="submission" date="2016-10" db="EMBL/GenBank/DDBJ databases">
        <authorList>
            <person name="de Groot N.N."/>
        </authorList>
    </citation>
    <scope>NUCLEOTIDE SEQUENCE [LARGE SCALE GENOMIC DNA]</scope>
    <source>
        <strain evidence="8 9">DSM 44149</strain>
    </source>
</reference>
<proteinExistence type="inferred from homology"/>
<protein>
    <submittedName>
        <fullName evidence="8">Glutamate or tyrosine decarboxylase</fullName>
    </submittedName>
</protein>
<evidence type="ECO:0000256" key="6">
    <source>
        <dbReference type="PIRSR" id="PIRSR602129-50"/>
    </source>
</evidence>
<dbReference type="InterPro" id="IPR015424">
    <property type="entry name" value="PyrdxlP-dep_Trfase"/>
</dbReference>
<evidence type="ECO:0000313" key="9">
    <source>
        <dbReference type="Proteomes" id="UP000183376"/>
    </source>
</evidence>
<evidence type="ECO:0000313" key="8">
    <source>
        <dbReference type="EMBL" id="SDM83339.1"/>
    </source>
</evidence>
<dbReference type="Gene3D" id="3.90.1150.10">
    <property type="entry name" value="Aspartate Aminotransferase, domain 1"/>
    <property type="match status" value="1"/>
</dbReference>
<dbReference type="PANTHER" id="PTHR11999">
    <property type="entry name" value="GROUP II PYRIDOXAL-5-PHOSPHATE DECARBOXYLASE"/>
    <property type="match status" value="1"/>
</dbReference>
<name>A0A1G9WFU2_ALLAB</name>
<dbReference type="GO" id="GO:0019752">
    <property type="term" value="P:carboxylic acid metabolic process"/>
    <property type="evidence" value="ECO:0007669"/>
    <property type="project" value="InterPro"/>
</dbReference>
<dbReference type="GO" id="GO:0004058">
    <property type="term" value="F:aromatic-L-amino-acid decarboxylase activity"/>
    <property type="evidence" value="ECO:0007669"/>
    <property type="project" value="UniProtKB-ARBA"/>
</dbReference>
<evidence type="ECO:0000256" key="4">
    <source>
        <dbReference type="ARBA" id="ARBA00022898"/>
    </source>
</evidence>
<evidence type="ECO:0000256" key="5">
    <source>
        <dbReference type="ARBA" id="ARBA00023239"/>
    </source>
</evidence>
<dbReference type="EMBL" id="LT629701">
    <property type="protein sequence ID" value="SDM83339.1"/>
    <property type="molecule type" value="Genomic_DNA"/>
</dbReference>
<accession>A0A1G9WFU2</accession>
<keyword evidence="3" id="KW-0210">Decarboxylase</keyword>
<keyword evidence="9" id="KW-1185">Reference proteome</keyword>
<feature type="modified residue" description="N6-(pyridoxal phosphate)lysine" evidence="6">
    <location>
        <position position="294"/>
    </location>
</feature>
<dbReference type="AlphaFoldDB" id="A0A1G9WFU2"/>
<keyword evidence="5 7" id="KW-0456">Lyase</keyword>
<comment type="cofactor">
    <cofactor evidence="1 6 7">
        <name>pyridoxal 5'-phosphate</name>
        <dbReference type="ChEBI" id="CHEBI:597326"/>
    </cofactor>
</comment>
<evidence type="ECO:0000256" key="2">
    <source>
        <dbReference type="ARBA" id="ARBA00009533"/>
    </source>
</evidence>
<sequence>MPPFPDESVELLELVAGYQRKLLTAPPDALVRPEATESGLPPGDLALPEEGLGAAGAVTELSQRLLETAIRSAGPRFFHFVIGGVTPAALAADMLTSTADQNTGMWVSSPVGAHTEVLALRWLRELFGLPAEWSGVITSGATMANFVGLACARRWWAARHGVDVDVDGLSGLPRVPVLASGYLHSSAVKSLGMLGIGRSSVRFHRREDGSVDLAGMRADLASLGGAPAIISASAGEVNTGAFDPIPELADLAEEFGAWLHVDGAFGLFAAVSERTRHLVAGVERANSVGSDGHKWLNVAYDCGFAFVRQPELLGPVFTNTAAYLPGVDPERPNYGNLGPESSRRARAFAVWATLAAYGRSGYRRMVERHLDLAQRLAERVRREPCLELLADVPLNIVCFRYHPDDVADAELDALNSAIADAVITDGRVHFGSTLHRGMVAFRPAIVNWRTGPADIDLIVDVVLELGLVCGASFDESRDRGRSWQDDG</sequence>
<dbReference type="InterPro" id="IPR002129">
    <property type="entry name" value="PyrdxlP-dep_de-COase"/>
</dbReference>
<dbReference type="RefSeq" id="WP_063766577.1">
    <property type="nucleotide sequence ID" value="NZ_JOEF01000008.1"/>
</dbReference>
<dbReference type="eggNOG" id="COG0076">
    <property type="taxonomic scope" value="Bacteria"/>
</dbReference>
<dbReference type="Pfam" id="PF00282">
    <property type="entry name" value="Pyridoxal_deC"/>
    <property type="match status" value="1"/>
</dbReference>
<evidence type="ECO:0000256" key="1">
    <source>
        <dbReference type="ARBA" id="ARBA00001933"/>
    </source>
</evidence>
<dbReference type="STRING" id="211114.SAMN04489726_3587"/>
<dbReference type="InterPro" id="IPR015421">
    <property type="entry name" value="PyrdxlP-dep_Trfase_major"/>
</dbReference>
<dbReference type="PRINTS" id="PR00800">
    <property type="entry name" value="YHDCRBOXLASE"/>
</dbReference>
<evidence type="ECO:0000256" key="3">
    <source>
        <dbReference type="ARBA" id="ARBA00022793"/>
    </source>
</evidence>
<dbReference type="PANTHER" id="PTHR11999:SF70">
    <property type="entry name" value="MIP05841P"/>
    <property type="match status" value="1"/>
</dbReference>
<dbReference type="GO" id="GO:0030170">
    <property type="term" value="F:pyridoxal phosphate binding"/>
    <property type="evidence" value="ECO:0007669"/>
    <property type="project" value="InterPro"/>
</dbReference>
<evidence type="ECO:0000256" key="7">
    <source>
        <dbReference type="RuleBase" id="RU000382"/>
    </source>
</evidence>